<feature type="region of interest" description="Disordered" evidence="1">
    <location>
        <begin position="1"/>
        <end position="27"/>
    </location>
</feature>
<accession>K0T2U3</accession>
<feature type="non-terminal residue" evidence="2">
    <location>
        <position position="1"/>
    </location>
</feature>
<gene>
    <name evidence="2" type="ORF">THAOC_14536</name>
</gene>
<protein>
    <submittedName>
        <fullName evidence="2">Uncharacterized protein</fullName>
    </submittedName>
</protein>
<evidence type="ECO:0000313" key="3">
    <source>
        <dbReference type="Proteomes" id="UP000266841"/>
    </source>
</evidence>
<proteinExistence type="predicted"/>
<dbReference type="AlphaFoldDB" id="K0T2U3"/>
<evidence type="ECO:0000256" key="1">
    <source>
        <dbReference type="SAM" id="MobiDB-lite"/>
    </source>
</evidence>
<keyword evidence="3" id="KW-1185">Reference proteome</keyword>
<dbReference type="EMBL" id="AGNL01016972">
    <property type="protein sequence ID" value="EJK64702.1"/>
    <property type="molecule type" value="Genomic_DNA"/>
</dbReference>
<organism evidence="2 3">
    <name type="scientific">Thalassiosira oceanica</name>
    <name type="common">Marine diatom</name>
    <dbReference type="NCBI Taxonomy" id="159749"/>
    <lineage>
        <taxon>Eukaryota</taxon>
        <taxon>Sar</taxon>
        <taxon>Stramenopiles</taxon>
        <taxon>Ochrophyta</taxon>
        <taxon>Bacillariophyta</taxon>
        <taxon>Coscinodiscophyceae</taxon>
        <taxon>Thalassiosirophycidae</taxon>
        <taxon>Thalassiosirales</taxon>
        <taxon>Thalassiosiraceae</taxon>
        <taxon>Thalassiosira</taxon>
    </lineage>
</organism>
<reference evidence="2 3" key="1">
    <citation type="journal article" date="2012" name="Genome Biol.">
        <title>Genome and low-iron response of an oceanic diatom adapted to chronic iron limitation.</title>
        <authorList>
            <person name="Lommer M."/>
            <person name="Specht M."/>
            <person name="Roy A.S."/>
            <person name="Kraemer L."/>
            <person name="Andreson R."/>
            <person name="Gutowska M.A."/>
            <person name="Wolf J."/>
            <person name="Bergner S.V."/>
            <person name="Schilhabel M.B."/>
            <person name="Klostermeier U.C."/>
            <person name="Beiko R.G."/>
            <person name="Rosenstiel P."/>
            <person name="Hippler M."/>
            <person name="Laroche J."/>
        </authorList>
    </citation>
    <scope>NUCLEOTIDE SEQUENCE [LARGE SCALE GENOMIC DNA]</scope>
    <source>
        <strain evidence="2 3">CCMP1005</strain>
    </source>
</reference>
<sequence>ADGAGVPAAVAGSTPKASNVNPAAGAGAAFSECGNPSSFSAAAAFQTNESFQEIADDFGDNIQTIDDLRGMGENELLELEVQVSHAWGVVLGLKEDYGNLLGEIEGIQSTASGVMAAVSSE</sequence>
<comment type="caution">
    <text evidence="2">The sequence shown here is derived from an EMBL/GenBank/DDBJ whole genome shotgun (WGS) entry which is preliminary data.</text>
</comment>
<dbReference type="Proteomes" id="UP000266841">
    <property type="component" value="Unassembled WGS sequence"/>
</dbReference>
<name>K0T2U3_THAOC</name>
<dbReference type="eggNOG" id="ENOG502QZIT">
    <property type="taxonomic scope" value="Eukaryota"/>
</dbReference>
<evidence type="ECO:0000313" key="2">
    <source>
        <dbReference type="EMBL" id="EJK64702.1"/>
    </source>
</evidence>
<dbReference type="OrthoDB" id="57087at2759"/>
<feature type="compositionally biased region" description="Low complexity" evidence="1">
    <location>
        <begin position="1"/>
        <end position="12"/>
    </location>
</feature>